<organism evidence="1 2">
    <name type="scientific">Candidatus Synchoanobacter obligatus</name>
    <dbReference type="NCBI Taxonomy" id="2919597"/>
    <lineage>
        <taxon>Bacteria</taxon>
        <taxon>Pseudomonadati</taxon>
        <taxon>Pseudomonadota</taxon>
        <taxon>Gammaproteobacteria</taxon>
        <taxon>Candidatus Comchoanobacterales</taxon>
        <taxon>Candidatus Comchoanobacteraceae</taxon>
        <taxon>Candidatus Synchoanobacter</taxon>
    </lineage>
</organism>
<comment type="caution">
    <text evidence="1">The sequence shown here is derived from an EMBL/GenBank/DDBJ whole genome shotgun (WGS) entry which is preliminary data.</text>
</comment>
<dbReference type="PANTHER" id="PTHR43544">
    <property type="entry name" value="SHORT-CHAIN DEHYDROGENASE/REDUCTASE"/>
    <property type="match status" value="1"/>
</dbReference>
<name>A0ABT1L3T1_9GAMM</name>
<sequence>MLKDGSKPLHIVIAGANGGIGGALVKYCQQRSDVAQIYALSRQVVSGDKVIHLPLDYDNPDRLDDIAKSIPELDILIIATGALTHRESGPEKRISDVSIPELSGLYQVNAMGPIMLARALAPLFPKHTPSVCLAISARVGSISDNHLGGWYAYRASKAGLNMLFRSLAIELKRTTECCVSLYHPGTVSSPGFAPYQTHTDPSHIKSPETAASELWQHMMNLSQDHSGKLMDYQGKDITF</sequence>
<dbReference type="InterPro" id="IPR051468">
    <property type="entry name" value="Fungal_SecMetab_SDRs"/>
</dbReference>
<evidence type="ECO:0000313" key="1">
    <source>
        <dbReference type="EMBL" id="MCP8351842.1"/>
    </source>
</evidence>
<reference evidence="1 2" key="1">
    <citation type="journal article" date="2022" name="Nat. Microbiol.">
        <title>The microbiome of a bacterivorous marine choanoflagellate contains a resource-demanding obligate bacterial associate.</title>
        <authorList>
            <person name="Needham D.M."/>
            <person name="Poirier C."/>
            <person name="Bachy C."/>
            <person name="George E.E."/>
            <person name="Wilken S."/>
            <person name="Yung C.C.M."/>
            <person name="Limardo A.J."/>
            <person name="Morando M."/>
            <person name="Sudek L."/>
            <person name="Malmstrom R.R."/>
            <person name="Keeling P.J."/>
            <person name="Santoro A.E."/>
            <person name="Worden A.Z."/>
        </authorList>
    </citation>
    <scope>NUCLEOTIDE SEQUENCE [LARGE SCALE GENOMIC DNA]</scope>
    <source>
        <strain evidence="1 2">Comchoano-2</strain>
    </source>
</reference>
<dbReference type="PRINTS" id="PR00081">
    <property type="entry name" value="GDHRDH"/>
</dbReference>
<dbReference type="Gene3D" id="3.40.50.720">
    <property type="entry name" value="NAD(P)-binding Rossmann-like Domain"/>
    <property type="match status" value="1"/>
</dbReference>
<dbReference type="PANTHER" id="PTHR43544:SF12">
    <property type="entry name" value="NAD(P)-BINDING ROSSMANN-FOLD SUPERFAMILY PROTEIN"/>
    <property type="match status" value="1"/>
</dbReference>
<dbReference type="EMBL" id="JAKUDN010000001">
    <property type="protein sequence ID" value="MCP8351842.1"/>
    <property type="molecule type" value="Genomic_DNA"/>
</dbReference>
<keyword evidence="2" id="KW-1185">Reference proteome</keyword>
<dbReference type="Pfam" id="PF00106">
    <property type="entry name" value="adh_short"/>
    <property type="match status" value="1"/>
</dbReference>
<dbReference type="Proteomes" id="UP001320768">
    <property type="component" value="Unassembled WGS sequence"/>
</dbReference>
<dbReference type="InterPro" id="IPR036291">
    <property type="entry name" value="NAD(P)-bd_dom_sf"/>
</dbReference>
<dbReference type="SUPFAM" id="SSF51735">
    <property type="entry name" value="NAD(P)-binding Rossmann-fold domains"/>
    <property type="match status" value="1"/>
</dbReference>
<proteinExistence type="predicted"/>
<dbReference type="InterPro" id="IPR002347">
    <property type="entry name" value="SDR_fam"/>
</dbReference>
<protein>
    <submittedName>
        <fullName evidence="1">SDR family NAD(P)-dependent oxidoreductase</fullName>
    </submittedName>
</protein>
<accession>A0ABT1L3T1</accession>
<dbReference type="RefSeq" id="WP_258568951.1">
    <property type="nucleotide sequence ID" value="NZ_JAKUDN010000001.1"/>
</dbReference>
<evidence type="ECO:0000313" key="2">
    <source>
        <dbReference type="Proteomes" id="UP001320768"/>
    </source>
</evidence>
<gene>
    <name evidence="1" type="ORF">MKS91_00840</name>
</gene>